<comment type="caution">
    <text evidence="1">The sequence shown here is derived from an EMBL/GenBank/DDBJ whole genome shotgun (WGS) entry which is preliminary data.</text>
</comment>
<sequence length="171" mass="18547">MIDEARVWDRFAALLPDADGDEVRVCWAVGEQEAGVEHLVDALLRHRVAIGEDTRAEISVVAEGWGMRAAVAGRLVACPGDGLPAELELVEGADLAVGVRDPALDGFLLIPWIRSTGSGRLLVRAHVEEPWGDLSLIPEYYGVLASGQGPVLRLFESFSAREALEELRRLP</sequence>
<gene>
    <name evidence="1" type="ORF">WDV06_26195</name>
</gene>
<dbReference type="EMBL" id="JBBDHD010000086">
    <property type="protein sequence ID" value="MFH7598554.1"/>
    <property type="molecule type" value="Genomic_DNA"/>
</dbReference>
<proteinExistence type="predicted"/>
<dbReference type="RefSeq" id="WP_395512242.1">
    <property type="nucleotide sequence ID" value="NZ_JBBDHD010000086.1"/>
</dbReference>
<evidence type="ECO:0000313" key="2">
    <source>
        <dbReference type="Proteomes" id="UP001610631"/>
    </source>
</evidence>
<evidence type="ECO:0000313" key="1">
    <source>
        <dbReference type="EMBL" id="MFH7598554.1"/>
    </source>
</evidence>
<reference evidence="1 2" key="1">
    <citation type="submission" date="2024-03" db="EMBL/GenBank/DDBJ databases">
        <title>Whole genome sequencing of Streptomyces racemochromogenes, to identify antimicrobial biosynthetic gene clusters.</title>
        <authorList>
            <person name="Suryawanshi P."/>
            <person name="Krishnaraj P.U."/>
            <person name="Arun Y.P."/>
            <person name="Suryawanshi M.P."/>
            <person name="Rakshit O."/>
        </authorList>
    </citation>
    <scope>NUCLEOTIDE SEQUENCE [LARGE SCALE GENOMIC DNA]</scope>
    <source>
        <strain evidence="1 2">AUDT626</strain>
    </source>
</reference>
<accession>A0ABW7PJF5</accession>
<name>A0ABW7PJF5_9ACTN</name>
<dbReference type="Proteomes" id="UP001610631">
    <property type="component" value="Unassembled WGS sequence"/>
</dbReference>
<protein>
    <submittedName>
        <fullName evidence="1">Uncharacterized protein</fullName>
    </submittedName>
</protein>
<keyword evidence="2" id="KW-1185">Reference proteome</keyword>
<organism evidence="1 2">
    <name type="scientific">Streptomyces racemochromogenes</name>
    <dbReference type="NCBI Taxonomy" id="67353"/>
    <lineage>
        <taxon>Bacteria</taxon>
        <taxon>Bacillati</taxon>
        <taxon>Actinomycetota</taxon>
        <taxon>Actinomycetes</taxon>
        <taxon>Kitasatosporales</taxon>
        <taxon>Streptomycetaceae</taxon>
        <taxon>Streptomyces</taxon>
    </lineage>
</organism>